<dbReference type="PANTHER" id="PTHR11709">
    <property type="entry name" value="MULTI-COPPER OXIDASE"/>
    <property type="match status" value="1"/>
</dbReference>
<dbReference type="GO" id="GO:0016491">
    <property type="term" value="F:oxidoreductase activity"/>
    <property type="evidence" value="ECO:0007669"/>
    <property type="project" value="UniProtKB-KW"/>
</dbReference>
<keyword evidence="2" id="KW-0560">Oxidoreductase</keyword>
<accession>A0AA41QWK3</accession>
<organism evidence="6 7">
    <name type="scientific">Cryobacterium zhongshanensis</name>
    <dbReference type="NCBI Taxonomy" id="2928153"/>
    <lineage>
        <taxon>Bacteria</taxon>
        <taxon>Bacillati</taxon>
        <taxon>Actinomycetota</taxon>
        <taxon>Actinomycetes</taxon>
        <taxon>Micrococcales</taxon>
        <taxon>Microbacteriaceae</taxon>
        <taxon>Cryobacterium</taxon>
    </lineage>
</organism>
<keyword evidence="1" id="KW-0479">Metal-binding</keyword>
<feature type="signal peptide" evidence="4">
    <location>
        <begin position="1"/>
        <end position="42"/>
    </location>
</feature>
<feature type="domain" description="Plastocyanin-like" evidence="5">
    <location>
        <begin position="95"/>
        <end position="199"/>
    </location>
</feature>
<feature type="chain" id="PRO_5041219189" evidence="4">
    <location>
        <begin position="43"/>
        <end position="454"/>
    </location>
</feature>
<evidence type="ECO:0000313" key="6">
    <source>
        <dbReference type="EMBL" id="MCI4657994.1"/>
    </source>
</evidence>
<dbReference type="Gene3D" id="2.60.40.420">
    <property type="entry name" value="Cupredoxins - blue copper proteins"/>
    <property type="match status" value="1"/>
</dbReference>
<dbReference type="Pfam" id="PF07732">
    <property type="entry name" value="Cu-oxidase_3"/>
    <property type="match status" value="1"/>
</dbReference>
<dbReference type="PANTHER" id="PTHR11709:SF394">
    <property type="entry name" value="FI03373P-RELATED"/>
    <property type="match status" value="1"/>
</dbReference>
<keyword evidence="7" id="KW-1185">Reference proteome</keyword>
<dbReference type="AlphaFoldDB" id="A0AA41QWK3"/>
<gene>
    <name evidence="6" type="ORF">MQH31_09260</name>
</gene>
<keyword evidence="3" id="KW-0186">Copper</keyword>
<evidence type="ECO:0000256" key="3">
    <source>
        <dbReference type="ARBA" id="ARBA00023008"/>
    </source>
</evidence>
<proteinExistence type="predicted"/>
<dbReference type="Proteomes" id="UP001165341">
    <property type="component" value="Unassembled WGS sequence"/>
</dbReference>
<dbReference type="InterPro" id="IPR045087">
    <property type="entry name" value="Cu-oxidase_fam"/>
</dbReference>
<protein>
    <submittedName>
        <fullName evidence="6">Multicopper oxidase domain-containing protein</fullName>
    </submittedName>
</protein>
<evidence type="ECO:0000313" key="7">
    <source>
        <dbReference type="Proteomes" id="UP001165341"/>
    </source>
</evidence>
<dbReference type="SUPFAM" id="SSF49503">
    <property type="entry name" value="Cupredoxins"/>
    <property type="match status" value="2"/>
</dbReference>
<comment type="caution">
    <text evidence="6">The sequence shown here is derived from an EMBL/GenBank/DDBJ whole genome shotgun (WGS) entry which is preliminary data.</text>
</comment>
<evidence type="ECO:0000256" key="2">
    <source>
        <dbReference type="ARBA" id="ARBA00023002"/>
    </source>
</evidence>
<dbReference type="InterPro" id="IPR008972">
    <property type="entry name" value="Cupredoxin"/>
</dbReference>
<dbReference type="InterPro" id="IPR011707">
    <property type="entry name" value="Cu-oxidase-like_N"/>
</dbReference>
<reference evidence="6" key="1">
    <citation type="submission" date="2022-03" db="EMBL/GenBank/DDBJ databases">
        <title>Cryobacterium sp. nov. strain ZS14-85, isolated from Antarctic soil.</title>
        <authorList>
            <person name="Li J."/>
            <person name="Niu G."/>
        </authorList>
    </citation>
    <scope>NUCLEOTIDE SEQUENCE</scope>
    <source>
        <strain evidence="6">ZS14-85</strain>
    </source>
</reference>
<name>A0AA41QWK3_9MICO</name>
<dbReference type="EMBL" id="JALGAR010000002">
    <property type="protein sequence ID" value="MCI4657994.1"/>
    <property type="molecule type" value="Genomic_DNA"/>
</dbReference>
<evidence type="ECO:0000256" key="1">
    <source>
        <dbReference type="ARBA" id="ARBA00022723"/>
    </source>
</evidence>
<sequence>MMRGNAVSHVKVRARGLRRAALLLALTLVGATMATFTQPAIAVTPPRVGIACTTGVGGGATTPIFNLTTKTGYISLPDGNTAFMWGYSSGFGAFQHPGPVLCVNAGDTVTVILRNTLPEAASIVFPGQTNVLANGTPAQPESTGSGAITSLTSTAAAGGGTVTYSFVAANPGTFLYESGTNPEKQVRMGLFGALIVRPSAVPSGGAAGSVASEYANNRADSRFNPAEEFMVLLSEIDPYQHQAVENGKSFNMNNYHPRYWLINGRGYPDSIADNGASWLPAQPYGALAQVGEFDRTAVPVDQPGMARYLNVGTEDYPFHPHGNNGLVVARDGGPLEGPTGEDLAFEKFAINIGPGQTWDVIFKWYDAENYSPSNPVPVTVPSLADQSIGVFYSGSPYLGTKEALPPGIQSVNQCGEYYIISHNHALFQITSWGTNMTGPITYMRIDPPTPNSCG</sequence>
<keyword evidence="4" id="KW-0732">Signal</keyword>
<dbReference type="GO" id="GO:0005507">
    <property type="term" value="F:copper ion binding"/>
    <property type="evidence" value="ECO:0007669"/>
    <property type="project" value="InterPro"/>
</dbReference>
<evidence type="ECO:0000256" key="4">
    <source>
        <dbReference type="SAM" id="SignalP"/>
    </source>
</evidence>
<evidence type="ECO:0000259" key="5">
    <source>
        <dbReference type="Pfam" id="PF07732"/>
    </source>
</evidence>